<name>A0A4Y5TX49_9CAUD</name>
<accession>A0A4Y5TX49</accession>
<keyword evidence="2" id="KW-1185">Reference proteome</keyword>
<proteinExistence type="predicted"/>
<organism evidence="1 2">
    <name type="scientific">Aeromonas phage 2L372D</name>
    <dbReference type="NCBI Taxonomy" id="2588097"/>
    <lineage>
        <taxon>Viruses</taxon>
        <taxon>Duplodnaviria</taxon>
        <taxon>Heunggongvirae</taxon>
        <taxon>Uroviricota</taxon>
        <taxon>Caudoviricetes</taxon>
        <taxon>Plateaulakevirus</taxon>
        <taxon>Plateaulakevirus pv2L372D</taxon>
    </lineage>
</organism>
<dbReference type="Gene3D" id="2.40.50.140">
    <property type="entry name" value="Nucleic acid-binding proteins"/>
    <property type="match status" value="1"/>
</dbReference>
<sequence>MSISKAKGKLGEMEVIDGVTFNFINLRIPVNKFESDKKEYNVSCTISEDDFDEIEEHKYKVSTETVKNDKYESRFKVPVPYPDQRKQCVVRFGCSNLRKDKKTGEMVEVDYELELRPKVFHVVDGKEVDITDKMLSNGCKGSVFYQTHTNSFGTMCYLRKIVLDEVVEYVKEELSV</sequence>
<evidence type="ECO:0000313" key="1">
    <source>
        <dbReference type="EMBL" id="QDB73983.1"/>
    </source>
</evidence>
<dbReference type="Proteomes" id="UP000316128">
    <property type="component" value="Segment"/>
</dbReference>
<evidence type="ECO:0000313" key="2">
    <source>
        <dbReference type="Proteomes" id="UP000316128"/>
    </source>
</evidence>
<protein>
    <submittedName>
        <fullName evidence="1">Uncharacterized protein</fullName>
    </submittedName>
</protein>
<gene>
    <name evidence="1" type="ORF">2L372D_069</name>
</gene>
<dbReference type="InterPro" id="IPR012340">
    <property type="entry name" value="NA-bd_OB-fold"/>
</dbReference>
<dbReference type="EMBL" id="MK804893">
    <property type="protein sequence ID" value="QDB73983.1"/>
    <property type="molecule type" value="Genomic_DNA"/>
</dbReference>
<reference evidence="1 2" key="1">
    <citation type="submission" date="2019-04" db="EMBL/GenBank/DDBJ databases">
        <title>Nine Novel Phages from a Plateau Lake in Southwest China Provide Insights into Aeromonas Phage Diversity.</title>
        <authorList>
            <person name="Xiao W."/>
            <person name="Bai M."/>
            <person name="Wang Y."/>
            <person name="Cui X."/>
        </authorList>
    </citation>
    <scope>NUCLEOTIDE SEQUENCE [LARGE SCALE GENOMIC DNA]</scope>
</reference>